<keyword evidence="4" id="KW-1185">Reference proteome</keyword>
<dbReference type="EMBL" id="LSMT01000103">
    <property type="protein sequence ID" value="PFX27456.1"/>
    <property type="molecule type" value="Genomic_DNA"/>
</dbReference>
<organism evidence="3 4">
    <name type="scientific">Stylophora pistillata</name>
    <name type="common">Smooth cauliflower coral</name>
    <dbReference type="NCBI Taxonomy" id="50429"/>
    <lineage>
        <taxon>Eukaryota</taxon>
        <taxon>Metazoa</taxon>
        <taxon>Cnidaria</taxon>
        <taxon>Anthozoa</taxon>
        <taxon>Hexacorallia</taxon>
        <taxon>Scleractinia</taxon>
        <taxon>Astrocoeniina</taxon>
        <taxon>Pocilloporidae</taxon>
        <taxon>Stylophora</taxon>
    </lineage>
</organism>
<reference evidence="4" key="1">
    <citation type="journal article" date="2017" name="bioRxiv">
        <title>Comparative analysis of the genomes of Stylophora pistillata and Acropora digitifera provides evidence for extensive differences between species of corals.</title>
        <authorList>
            <person name="Voolstra C.R."/>
            <person name="Li Y."/>
            <person name="Liew Y.J."/>
            <person name="Baumgarten S."/>
            <person name="Zoccola D."/>
            <person name="Flot J.-F."/>
            <person name="Tambutte S."/>
            <person name="Allemand D."/>
            <person name="Aranda M."/>
        </authorList>
    </citation>
    <scope>NUCLEOTIDE SEQUENCE [LARGE SCALE GENOMIC DNA]</scope>
</reference>
<dbReference type="GO" id="GO:0003676">
    <property type="term" value="F:nucleic acid binding"/>
    <property type="evidence" value="ECO:0007669"/>
    <property type="project" value="InterPro"/>
</dbReference>
<comment type="caution">
    <text evidence="3">The sequence shown here is derived from an EMBL/GenBank/DDBJ whole genome shotgun (WGS) entry which is preliminary data.</text>
</comment>
<protein>
    <recommendedName>
        <fullName evidence="2">Integrase catalytic domain-containing protein</fullName>
    </recommendedName>
</protein>
<feature type="region of interest" description="Disordered" evidence="1">
    <location>
        <begin position="432"/>
        <end position="453"/>
    </location>
</feature>
<evidence type="ECO:0000259" key="2">
    <source>
        <dbReference type="PROSITE" id="PS50994"/>
    </source>
</evidence>
<gene>
    <name evidence="3" type="ORF">AWC38_SpisGene7841</name>
</gene>
<accession>A0A2B4SDL3</accession>
<dbReference type="InterPro" id="IPR043502">
    <property type="entry name" value="DNA/RNA_pol_sf"/>
</dbReference>
<dbReference type="Gene3D" id="3.30.420.10">
    <property type="entry name" value="Ribonuclease H-like superfamily/Ribonuclease H"/>
    <property type="match status" value="1"/>
</dbReference>
<feature type="domain" description="Integrase catalytic" evidence="2">
    <location>
        <begin position="73"/>
        <end position="246"/>
    </location>
</feature>
<dbReference type="InterPro" id="IPR036397">
    <property type="entry name" value="RNaseH_sf"/>
</dbReference>
<evidence type="ECO:0000256" key="1">
    <source>
        <dbReference type="SAM" id="MobiDB-lite"/>
    </source>
</evidence>
<dbReference type="SUPFAM" id="SSF53098">
    <property type="entry name" value="Ribonuclease H-like"/>
    <property type="match status" value="1"/>
</dbReference>
<dbReference type="OrthoDB" id="5969539at2759"/>
<name>A0A2B4SDL3_STYPI</name>
<dbReference type="InterPro" id="IPR012337">
    <property type="entry name" value="RNaseH-like_sf"/>
</dbReference>
<evidence type="ECO:0000313" key="3">
    <source>
        <dbReference type="EMBL" id="PFX27456.1"/>
    </source>
</evidence>
<dbReference type="PROSITE" id="PS50994">
    <property type="entry name" value="INTEGRASE"/>
    <property type="match status" value="1"/>
</dbReference>
<dbReference type="AlphaFoldDB" id="A0A2B4SDL3"/>
<dbReference type="PANTHER" id="PTHR37984">
    <property type="entry name" value="PROTEIN CBG26694"/>
    <property type="match status" value="1"/>
</dbReference>
<dbReference type="STRING" id="50429.A0A2B4SDL3"/>
<sequence length="453" mass="52364">MLAADFACRKFHVSMYGLPFKIVTDHKPLEVILNNPRHQAPIRLQKMMVRMLDYEFKVEHRTGKTNISDYTSRHPLPRETCTRRELDTTKDVKQYVVASDIPRAISKEYLVKATENDEELKRLITCTRERKIDHRNLDMKAYFNIYDELAVAEEEVKTDNGPTFNGCKSAKYAQEQGFRHRKVTPGCAEVNGDVERFIQTVKRSARVAKIEGKAFKIEIRRTVGNYRATRHPVTRESPDKLLFGREIRRKLPERVVPLEEQRHDLICESDERKKKQMKAYADERRHALQSSIKIGDRVLLKQNRGNTLTPAYDPRPYAVVGMKGNMITVKRGKEVKSRNSSHCKVLKYAGKEEYDDLGCDKEQQSMNRRLTNRHIEVGKVPGEGNIVMQETHSGPTIAPSEPRRSVRARTSTWETIYRDFEPHQRKWGRCSIQASKSTPEAPGDVDSSTYYAL</sequence>
<dbReference type="InterPro" id="IPR050951">
    <property type="entry name" value="Retrovirus_Pol_polyprotein"/>
</dbReference>
<proteinExistence type="predicted"/>
<dbReference type="InterPro" id="IPR001584">
    <property type="entry name" value="Integrase_cat-core"/>
</dbReference>
<dbReference type="PANTHER" id="PTHR37984:SF11">
    <property type="entry name" value="INTEGRASE CATALYTIC DOMAIN-CONTAINING PROTEIN"/>
    <property type="match status" value="1"/>
</dbReference>
<dbReference type="SUPFAM" id="SSF56672">
    <property type="entry name" value="DNA/RNA polymerases"/>
    <property type="match status" value="1"/>
</dbReference>
<dbReference type="GO" id="GO:0015074">
    <property type="term" value="P:DNA integration"/>
    <property type="evidence" value="ECO:0007669"/>
    <property type="project" value="InterPro"/>
</dbReference>
<dbReference type="Proteomes" id="UP000225706">
    <property type="component" value="Unassembled WGS sequence"/>
</dbReference>
<evidence type="ECO:0000313" key="4">
    <source>
        <dbReference type="Proteomes" id="UP000225706"/>
    </source>
</evidence>